<dbReference type="EMBL" id="JBHRTK010000031">
    <property type="protein sequence ID" value="MFC3209088.1"/>
    <property type="molecule type" value="Genomic_DNA"/>
</dbReference>
<sequence>MDDDMDNSTARRRVLRFLAAGAATIRPASRPRQVLLEAGERGTIAVEGAVLSSLAEQGMLVRTSHSVALSASGVALAARLALPSAALQDRHRDLDVVAVEGAVGTAMALANLAESPLAQLVRRKGRDGKPFLSDREFQAGERLRADYTRGRIMPRLGANWVANVASGKRAGNGGLVDLTDAALAARQRVDKAIVAVGPELAGVLVDVCCFLKGLELVETERGWPVRSAKVVLKTALGVLARHYSPADGADRHRRHQVLHWGADDYRPKMS</sequence>
<proteinExistence type="predicted"/>
<reference evidence="3" key="1">
    <citation type="journal article" date="2019" name="Int. J. Syst. Evol. Microbiol.">
        <title>The Global Catalogue of Microorganisms (GCM) 10K type strain sequencing project: providing services to taxonomists for standard genome sequencing and annotation.</title>
        <authorList>
            <consortium name="The Broad Institute Genomics Platform"/>
            <consortium name="The Broad Institute Genome Sequencing Center for Infectious Disease"/>
            <person name="Wu L."/>
            <person name="Ma J."/>
        </authorList>
    </citation>
    <scope>NUCLEOTIDE SEQUENCE [LARGE SCALE GENOMIC DNA]</scope>
    <source>
        <strain evidence="3">KCTC 52165</strain>
    </source>
</reference>
<dbReference type="RefSeq" id="WP_378225181.1">
    <property type="nucleotide sequence ID" value="NZ_JBHRTK010000031.1"/>
</dbReference>
<comment type="caution">
    <text evidence="2">The sequence shown here is derived from an EMBL/GenBank/DDBJ whole genome shotgun (WGS) entry which is preliminary data.</text>
</comment>
<gene>
    <name evidence="2" type="ORF">ACFOHJ_22980</name>
</gene>
<dbReference type="Pfam" id="PF20057">
    <property type="entry name" value="DUF6456"/>
    <property type="match status" value="1"/>
</dbReference>
<keyword evidence="3" id="KW-1185">Reference proteome</keyword>
<evidence type="ECO:0000313" key="2">
    <source>
        <dbReference type="EMBL" id="MFC3209088.1"/>
    </source>
</evidence>
<dbReference type="InterPro" id="IPR045599">
    <property type="entry name" value="DUF6456"/>
</dbReference>
<protein>
    <submittedName>
        <fullName evidence="2">DUF6456 domain-containing protein</fullName>
    </submittedName>
</protein>
<feature type="domain" description="DUF6456" evidence="1">
    <location>
        <begin position="110"/>
        <end position="244"/>
    </location>
</feature>
<organism evidence="2 3">
    <name type="scientific">Aquamicrobium soli</name>
    <dbReference type="NCBI Taxonomy" id="1811518"/>
    <lineage>
        <taxon>Bacteria</taxon>
        <taxon>Pseudomonadati</taxon>
        <taxon>Pseudomonadota</taxon>
        <taxon>Alphaproteobacteria</taxon>
        <taxon>Hyphomicrobiales</taxon>
        <taxon>Phyllobacteriaceae</taxon>
        <taxon>Aquamicrobium</taxon>
    </lineage>
</organism>
<evidence type="ECO:0000313" key="3">
    <source>
        <dbReference type="Proteomes" id="UP001595583"/>
    </source>
</evidence>
<dbReference type="Proteomes" id="UP001595583">
    <property type="component" value="Unassembled WGS sequence"/>
</dbReference>
<accession>A0ABV7KFG6</accession>
<evidence type="ECO:0000259" key="1">
    <source>
        <dbReference type="Pfam" id="PF20057"/>
    </source>
</evidence>
<name>A0ABV7KFG6_9HYPH</name>